<dbReference type="PANTHER" id="PTHR13505:SF7">
    <property type="entry name" value="TRANSMEMBRANE PROTEIN 208"/>
    <property type="match status" value="1"/>
</dbReference>
<reference evidence="9 10" key="1">
    <citation type="submission" date="2024-03" db="EMBL/GenBank/DDBJ databases">
        <title>Complete genome sequence of the green alga Chloropicon roscoffensis RCC1871.</title>
        <authorList>
            <person name="Lemieux C."/>
            <person name="Pombert J.-F."/>
            <person name="Otis C."/>
            <person name="Turmel M."/>
        </authorList>
    </citation>
    <scope>NUCLEOTIDE SEQUENCE [LARGE SCALE GENOMIC DNA]</scope>
    <source>
        <strain evidence="9 10">RCC1871</strain>
    </source>
</reference>
<dbReference type="GO" id="GO:0005789">
    <property type="term" value="C:endoplasmic reticulum membrane"/>
    <property type="evidence" value="ECO:0007669"/>
    <property type="project" value="UniProtKB-SubCell"/>
</dbReference>
<dbReference type="PANTHER" id="PTHR13505">
    <property type="entry name" value="TRANSMEMBRANE PROTEIN 208"/>
    <property type="match status" value="1"/>
</dbReference>
<feature type="region of interest" description="Disordered" evidence="7">
    <location>
        <begin position="146"/>
        <end position="174"/>
    </location>
</feature>
<evidence type="ECO:0000256" key="7">
    <source>
        <dbReference type="SAM" id="MobiDB-lite"/>
    </source>
</evidence>
<dbReference type="AlphaFoldDB" id="A0AAX4P9E2"/>
<protein>
    <submittedName>
        <fullName evidence="9">SRP-independent targeting protein 2/TMEM208</fullName>
    </submittedName>
</protein>
<keyword evidence="5 8" id="KW-1133">Transmembrane helix</keyword>
<keyword evidence="4" id="KW-0256">Endoplasmic reticulum</keyword>
<evidence type="ECO:0000256" key="4">
    <source>
        <dbReference type="ARBA" id="ARBA00022824"/>
    </source>
</evidence>
<sequence length="174" mass="18526">MAGGHAKRVARENGSRLGLLKKAITGSQVAHVVGAVVVARSVSPGTWTFLLGINAFAWFAYNFLSNLAASGTSLTPATVGGSKAQGVGCPWWIENLQDLIFLIAGTNTLSIFSMKMGVGLLTLIPLYCAYLIGSSVVKYVFTPSKVEEEPRPDADAPKKKGGKKRQTVSKNRTR</sequence>
<dbReference type="EMBL" id="CP151506">
    <property type="protein sequence ID" value="WZN62661.1"/>
    <property type="molecule type" value="Genomic_DNA"/>
</dbReference>
<keyword evidence="10" id="KW-1185">Reference proteome</keyword>
<dbReference type="GO" id="GO:0006624">
    <property type="term" value="P:vacuolar protein processing"/>
    <property type="evidence" value="ECO:0007669"/>
    <property type="project" value="TreeGrafter"/>
</dbReference>
<dbReference type="Proteomes" id="UP001472866">
    <property type="component" value="Chromosome 06"/>
</dbReference>
<dbReference type="GO" id="GO:0005773">
    <property type="term" value="C:vacuole"/>
    <property type="evidence" value="ECO:0007669"/>
    <property type="project" value="GOC"/>
</dbReference>
<dbReference type="InterPro" id="IPR008506">
    <property type="entry name" value="SND2/TMEM208"/>
</dbReference>
<dbReference type="Pfam" id="PF05620">
    <property type="entry name" value="TMEM208_SND2"/>
    <property type="match status" value="1"/>
</dbReference>
<comment type="similarity">
    <text evidence="2">Belongs to the TMEM208 family.</text>
</comment>
<accession>A0AAX4P9E2</accession>
<evidence type="ECO:0000313" key="10">
    <source>
        <dbReference type="Proteomes" id="UP001472866"/>
    </source>
</evidence>
<evidence type="ECO:0000256" key="3">
    <source>
        <dbReference type="ARBA" id="ARBA00022692"/>
    </source>
</evidence>
<evidence type="ECO:0000256" key="1">
    <source>
        <dbReference type="ARBA" id="ARBA00004477"/>
    </source>
</evidence>
<feature type="transmembrane region" description="Helical" evidence="8">
    <location>
        <begin position="46"/>
        <end position="64"/>
    </location>
</feature>
<proteinExistence type="inferred from homology"/>
<feature type="transmembrane region" description="Helical" evidence="8">
    <location>
        <begin position="118"/>
        <end position="141"/>
    </location>
</feature>
<evidence type="ECO:0000256" key="8">
    <source>
        <dbReference type="SAM" id="Phobius"/>
    </source>
</evidence>
<comment type="subcellular location">
    <subcellularLocation>
        <location evidence="1">Endoplasmic reticulum membrane</location>
        <topology evidence="1">Multi-pass membrane protein</topology>
    </subcellularLocation>
</comment>
<feature type="compositionally biased region" description="Basic and acidic residues" evidence="7">
    <location>
        <begin position="146"/>
        <end position="158"/>
    </location>
</feature>
<keyword evidence="3 8" id="KW-0812">Transmembrane</keyword>
<evidence type="ECO:0000256" key="2">
    <source>
        <dbReference type="ARBA" id="ARBA00009950"/>
    </source>
</evidence>
<evidence type="ECO:0000313" key="9">
    <source>
        <dbReference type="EMBL" id="WZN62661.1"/>
    </source>
</evidence>
<name>A0AAX4P9E2_9CHLO</name>
<evidence type="ECO:0000256" key="6">
    <source>
        <dbReference type="ARBA" id="ARBA00023136"/>
    </source>
</evidence>
<gene>
    <name evidence="9" type="ORF">HKI87_06g42020</name>
</gene>
<feature type="compositionally biased region" description="Basic residues" evidence="7">
    <location>
        <begin position="159"/>
        <end position="174"/>
    </location>
</feature>
<organism evidence="9 10">
    <name type="scientific">Chloropicon roscoffensis</name>
    <dbReference type="NCBI Taxonomy" id="1461544"/>
    <lineage>
        <taxon>Eukaryota</taxon>
        <taxon>Viridiplantae</taxon>
        <taxon>Chlorophyta</taxon>
        <taxon>Chloropicophyceae</taxon>
        <taxon>Chloropicales</taxon>
        <taxon>Chloropicaceae</taxon>
        <taxon>Chloropicon</taxon>
    </lineage>
</organism>
<evidence type="ECO:0000256" key="5">
    <source>
        <dbReference type="ARBA" id="ARBA00022989"/>
    </source>
</evidence>
<keyword evidence="6 8" id="KW-0472">Membrane</keyword>